<feature type="coiled-coil region" evidence="4">
    <location>
        <begin position="486"/>
        <end position="513"/>
    </location>
</feature>
<dbReference type="AlphaFoldDB" id="A0AAD4GN70"/>
<evidence type="ECO:0000256" key="3">
    <source>
        <dbReference type="PROSITE-ProRule" id="PRU00023"/>
    </source>
</evidence>
<dbReference type="InterPro" id="IPR002110">
    <property type="entry name" value="Ankyrin_rpt"/>
</dbReference>
<accession>A0AAD4GN70</accession>
<dbReference type="InterPro" id="IPR036770">
    <property type="entry name" value="Ankyrin_rpt-contain_sf"/>
</dbReference>
<organism evidence="6 7">
    <name type="scientific">Aspergillus nanangensis</name>
    <dbReference type="NCBI Taxonomy" id="2582783"/>
    <lineage>
        <taxon>Eukaryota</taxon>
        <taxon>Fungi</taxon>
        <taxon>Dikarya</taxon>
        <taxon>Ascomycota</taxon>
        <taxon>Pezizomycotina</taxon>
        <taxon>Eurotiomycetes</taxon>
        <taxon>Eurotiomycetidae</taxon>
        <taxon>Eurotiales</taxon>
        <taxon>Aspergillaceae</taxon>
        <taxon>Aspergillus</taxon>
        <taxon>Aspergillus subgen. Circumdati</taxon>
    </lineage>
</organism>
<dbReference type="SUPFAM" id="SSF48403">
    <property type="entry name" value="Ankyrin repeat"/>
    <property type="match status" value="1"/>
</dbReference>
<dbReference type="SMART" id="SM00248">
    <property type="entry name" value="ANK"/>
    <property type="match status" value="2"/>
</dbReference>
<dbReference type="PROSITE" id="PS50088">
    <property type="entry name" value="ANK_REPEAT"/>
    <property type="match status" value="2"/>
</dbReference>
<dbReference type="EMBL" id="VCAU01000186">
    <property type="protein sequence ID" value="KAF9883090.1"/>
    <property type="molecule type" value="Genomic_DNA"/>
</dbReference>
<keyword evidence="7" id="KW-1185">Reference proteome</keyword>
<gene>
    <name evidence="6" type="ORF">FE257_004098</name>
</gene>
<evidence type="ECO:0000313" key="7">
    <source>
        <dbReference type="Proteomes" id="UP001194746"/>
    </source>
</evidence>
<feature type="domain" description="Single-strand DNA deaminase toxin A-like C-terminal" evidence="5">
    <location>
        <begin position="360"/>
        <end position="419"/>
    </location>
</feature>
<reference evidence="6" key="2">
    <citation type="submission" date="2020-02" db="EMBL/GenBank/DDBJ databases">
        <authorList>
            <person name="Gilchrist C.L.M."/>
            <person name="Chooi Y.-H."/>
        </authorList>
    </citation>
    <scope>NUCLEOTIDE SEQUENCE</scope>
    <source>
        <strain evidence="6">MST-FP2251</strain>
    </source>
</reference>
<name>A0AAD4GN70_ASPNN</name>
<evidence type="ECO:0000259" key="5">
    <source>
        <dbReference type="Pfam" id="PF24120"/>
    </source>
</evidence>
<comment type="caution">
    <text evidence="6">The sequence shown here is derived from an EMBL/GenBank/DDBJ whole genome shotgun (WGS) entry which is preliminary data.</text>
</comment>
<dbReference type="InterPro" id="IPR057517">
    <property type="entry name" value="SsdA-like_C"/>
</dbReference>
<protein>
    <recommendedName>
        <fullName evidence="5">Single-strand DNA deaminase toxin A-like C-terminal domain-containing protein</fullName>
    </recommendedName>
</protein>
<reference evidence="6" key="1">
    <citation type="journal article" date="2019" name="Beilstein J. Org. Chem.">
        <title>Nanangenines: drimane sesquiterpenoids as the dominant metabolite cohort of a novel Australian fungus, Aspergillus nanangensis.</title>
        <authorList>
            <person name="Lacey H.J."/>
            <person name="Gilchrist C.L.M."/>
            <person name="Crombie A."/>
            <person name="Kalaitzis J.A."/>
            <person name="Vuong D."/>
            <person name="Rutledge P.J."/>
            <person name="Turner P."/>
            <person name="Pitt J.I."/>
            <person name="Lacey E."/>
            <person name="Chooi Y.H."/>
            <person name="Piggott A.M."/>
        </authorList>
    </citation>
    <scope>NUCLEOTIDE SEQUENCE</scope>
    <source>
        <strain evidence="6">MST-FP2251</strain>
    </source>
</reference>
<dbReference type="PROSITE" id="PS50297">
    <property type="entry name" value="ANK_REP_REGION"/>
    <property type="match status" value="2"/>
</dbReference>
<dbReference type="Pfam" id="PF12796">
    <property type="entry name" value="Ank_2"/>
    <property type="match status" value="1"/>
</dbReference>
<evidence type="ECO:0000256" key="4">
    <source>
        <dbReference type="SAM" id="Coils"/>
    </source>
</evidence>
<keyword evidence="1" id="KW-0677">Repeat</keyword>
<sequence length="591" mass="67385">MSSLQTPPSVDVIWWTGADFWVRCPYCEELHRHSFVSYESGLRTSHCYLKRPSYRYNFPIAYEIDKVKARFVNINTVTDPEEDPEEDPVEDPEDQTSLDNAFSNLALSNLLNGARQSAISFDDSRELIMIPLEGKEPFEMRRILLAISNCVSGNIRQLQHYLKTSAEKSIFLHGRNHDGDTSLIMASREKNADIVLLLLEHKSEVNATNKSGRTALMEAALWGRLEITKILLSKGADRYLCDDQSLKAFDLAQPTRRNRKERHTKAGGIWGDPSAKPIYKEDVLNEDADRREIARILEGARPLQSTISQPPVSEAAHHSFWRSSDGRSILHCGPVREYPIPRRGKTIAVLERGSPFPAIAAMSGWGHSEDSSARVSGKNWTERVLEIAAAVGHTLSVDPERDQGIPGQFHASHAEKQLIAYFLDRHVFLPEDITLERFDEDIKRLNSEIKRMASQSPIVAQFNHLRETKRERELKLFNEDDRSLGEEYDEDRVEELKSEIATLDEQLVSIHQRPEVRVLKNRESQIQICERKKKLHAHLKRISEIKPKNTLKGTTILISAPSYRICEDCLAFKDRVNRSLGLSIALHECTR</sequence>
<keyword evidence="4" id="KW-0175">Coiled coil</keyword>
<proteinExistence type="predicted"/>
<feature type="repeat" description="ANK" evidence="3">
    <location>
        <begin position="211"/>
        <end position="243"/>
    </location>
</feature>
<evidence type="ECO:0000313" key="6">
    <source>
        <dbReference type="EMBL" id="KAF9883090.1"/>
    </source>
</evidence>
<dbReference type="Pfam" id="PF24120">
    <property type="entry name" value="SsdA_C"/>
    <property type="match status" value="1"/>
</dbReference>
<dbReference type="Gene3D" id="1.25.40.20">
    <property type="entry name" value="Ankyrin repeat-containing domain"/>
    <property type="match status" value="1"/>
</dbReference>
<dbReference type="Proteomes" id="UP001194746">
    <property type="component" value="Unassembled WGS sequence"/>
</dbReference>
<evidence type="ECO:0000256" key="1">
    <source>
        <dbReference type="ARBA" id="ARBA00022737"/>
    </source>
</evidence>
<keyword evidence="2 3" id="KW-0040">ANK repeat</keyword>
<feature type="repeat" description="ANK" evidence="3">
    <location>
        <begin position="178"/>
        <end position="210"/>
    </location>
</feature>
<dbReference type="PANTHER" id="PTHR24171">
    <property type="entry name" value="ANKYRIN REPEAT DOMAIN-CONTAINING PROTEIN 39-RELATED"/>
    <property type="match status" value="1"/>
</dbReference>
<evidence type="ECO:0000256" key="2">
    <source>
        <dbReference type="ARBA" id="ARBA00023043"/>
    </source>
</evidence>